<dbReference type="Pfam" id="PF21442">
    <property type="entry name" value="PB2_627-dom"/>
    <property type="match status" value="1"/>
</dbReference>
<dbReference type="Gene3D" id="3.30.70.3510">
    <property type="match status" value="1"/>
</dbReference>
<feature type="domain" description="Polymerase basic protein 2 cap-binding" evidence="2">
    <location>
        <begin position="318"/>
        <end position="436"/>
    </location>
</feature>
<dbReference type="EMBL" id="MH688517">
    <property type="protein sequence ID" value="QBQ64973.1"/>
    <property type="molecule type" value="Viral_cRNA"/>
</dbReference>
<evidence type="ECO:0000313" key="3">
    <source>
        <dbReference type="EMBL" id="QBQ64973.1"/>
    </source>
</evidence>
<sequence length="760" mass="87021">MDALKGIKAQIKKYRELSNDNLFQTKRIWEYNTFKRYTTSKKDHAPHTRLVYNVRKQYPIQVMPTLPDSYQGFRLCKRQVDVGESRRVLGTIHCPDYWMFFGEQTTKEIAEALIGPEMEKVQRFFQASWGDMQYGHLLPYRKPVSIVPVIQEVTPSSVGPTLEQVFCPQFSTLDAAGRANKEAVEKITKKIRPLLELKSTPTLVHIARTMITQRKKWVPVTIDTNPTTAELSHFLYSCYHYMPVSKVQVIEANAIERLCAEMVTWAIKTWDPKKKLLELMDKITIKGSTITSILESLDSDKQFTCICKAAANIPIHLVNQVRETKFVIMNRDAERISVETTKKFGTLSYKHSYQRFLGLYKVFFTWRHVKGMIVGRDQEIEKILIFAEQGDYLLPLILDILYYTASMEPGFEETYDQYVEKKNLFRHFFEHHSQNPICIYRTLKVSPVGILANSFHWAIESEGYIQKVQKMESSVQPYSAYAAIHKINERLEVYRVSQHSMQKLIDPAELTIPKTPLPLGLDATATELVDVITNPLVKSKTMWAKLITDPARCKAFVYNALSETPDPFLKTIQQTLPARTRKANKRRLEELIESDPDWVKSPEKRFKAAFDASILVAGKSRKRAAEGPPINKVPLANLGESLDYNMSGGLIVSTGTKIRVMSQVVVDTSTTPLEGFVYTGVYTEKPPGMEVTTLDDAMKKKLKRVCLMQHNRYYVLEEKESLWSAAENIRTTIEHQQSLIKASQAESFLLSLPGPSTKKD</sequence>
<proteinExistence type="predicted"/>
<name>A0A482LUQ5_9ORTO</name>
<dbReference type="InterPro" id="IPR048837">
    <property type="entry name" value="PB2_cap-bd"/>
</dbReference>
<protein>
    <submittedName>
        <fullName evidence="3">PB2</fullName>
    </submittedName>
</protein>
<feature type="domain" description="Polymerase basic protein 2 '627'" evidence="1">
    <location>
        <begin position="535"/>
        <end position="666"/>
    </location>
</feature>
<evidence type="ECO:0000259" key="1">
    <source>
        <dbReference type="Pfam" id="PF21442"/>
    </source>
</evidence>
<accession>A0A482LUQ5</accession>
<dbReference type="Pfam" id="PF21490">
    <property type="entry name" value="PB2_cap-binding"/>
    <property type="match status" value="1"/>
</dbReference>
<evidence type="ECO:0000259" key="2">
    <source>
        <dbReference type="Pfam" id="PF21490"/>
    </source>
</evidence>
<dbReference type="InterPro" id="IPR048838">
    <property type="entry name" value="PB2_627_dom"/>
</dbReference>
<reference evidence="3" key="1">
    <citation type="submission" date="2018-07" db="EMBL/GenBank/DDBJ databases">
        <title>Viromes of Hyalomma asiaticum, Hyalomma detritum and Dermacentor nuttalli ticks from Xinjiang Uygur Autonomous Region, China.</title>
        <authorList>
            <person name="Shen S."/>
            <person name="Moming A."/>
            <person name="Luo T."/>
            <person name="Chang C."/>
            <person name="Fang Y."/>
            <person name="Wang J."/>
            <person name="Kou C."/>
            <person name="Wang C."/>
            <person name="Su Z."/>
            <person name="Zhang Y."/>
            <person name="Tang S."/>
            <person name="Wu Q."/>
            <person name="Duan X."/>
            <person name="Zhu L."/>
            <person name="Liu X."/>
            <person name="An R."/>
            <person name="Shi J."/>
            <person name="Yang J."/>
            <person name="Zhang Z."/>
            <person name="Liang J."/>
            <person name="Guo R."/>
            <person name="Wang H."/>
            <person name="Zhang Y."/>
            <person name="Sun S."/>
            <person name="Hu Z."/>
            <person name="Deng F."/>
        </authorList>
    </citation>
    <scope>NUCLEOTIDE SEQUENCE</scope>
    <source>
        <strain evidence="3">17-GRT169</strain>
    </source>
</reference>
<organism evidence="3">
    <name type="scientific">Thogotovirus dhoriense</name>
    <dbReference type="NCBI Taxonomy" id="11318"/>
    <lineage>
        <taxon>Viruses</taxon>
        <taxon>Riboviria</taxon>
        <taxon>Orthornavirae</taxon>
        <taxon>Negarnaviricota</taxon>
        <taxon>Polyploviricotina</taxon>
        <taxon>Insthoviricetes</taxon>
        <taxon>Articulavirales</taxon>
        <taxon>Orthomyxoviridae</taxon>
        <taxon>Thogotovirus</taxon>
    </lineage>
</organism>